<sequence length="275" mass="32068">MSGDVIGKSSNEKIISVNQIREILDMYNIGKKPLAKLLGWGETTVIRYLEGDIPTSEYTEKLQEIAESPMYYYRILMENQNKITNVAFKKSKKAVLEVMMRSKLHAATQYIINQTNAEINVRQIEYILYYSQILSLVFFGEEIFEEDAQLTYNQMPYLNLYEVLKKQGIRTIEMNPDKLSRNDKDILDCVHNACGWYGNKAFIAILSMERKATEDLIESLNSKILTKDCLRNVYGKMFGNFQIKRYQDFPKYLQQRLSQALGRDTLFSTNTYKEI</sequence>
<comment type="caution">
    <text evidence="1">The sequence shown here is derived from an EMBL/GenBank/DDBJ whole genome shotgun (WGS) entry which is preliminary data.</text>
</comment>
<dbReference type="Proteomes" id="UP000262969">
    <property type="component" value="Unassembled WGS sequence"/>
</dbReference>
<proteinExistence type="predicted"/>
<evidence type="ECO:0000313" key="2">
    <source>
        <dbReference type="Proteomes" id="UP000262969"/>
    </source>
</evidence>
<feature type="non-terminal residue" evidence="1">
    <location>
        <position position="1"/>
    </location>
</feature>
<reference evidence="1 2" key="1">
    <citation type="journal article" date="2018" name="Nat. Biotechnol.">
        <title>A standardized bacterial taxonomy based on genome phylogeny substantially revises the tree of life.</title>
        <authorList>
            <person name="Parks D.H."/>
            <person name="Chuvochina M."/>
            <person name="Waite D.W."/>
            <person name="Rinke C."/>
            <person name="Skarshewski A."/>
            <person name="Chaumeil P.A."/>
            <person name="Hugenholtz P."/>
        </authorList>
    </citation>
    <scope>NUCLEOTIDE SEQUENCE [LARGE SCALE GENOMIC DNA]</scope>
    <source>
        <strain evidence="1">UBA11728</strain>
    </source>
</reference>
<organism evidence="1 2">
    <name type="scientific">Lachnoclostridium phytofermentans</name>
    <dbReference type="NCBI Taxonomy" id="66219"/>
    <lineage>
        <taxon>Bacteria</taxon>
        <taxon>Bacillati</taxon>
        <taxon>Bacillota</taxon>
        <taxon>Clostridia</taxon>
        <taxon>Lachnospirales</taxon>
        <taxon>Lachnospiraceae</taxon>
    </lineage>
</organism>
<gene>
    <name evidence="1" type="ORF">DHW61_12720</name>
</gene>
<name>A0A3D2X7Y2_9FIRM</name>
<protein>
    <submittedName>
        <fullName evidence="1">Uncharacterized protein</fullName>
    </submittedName>
</protein>
<dbReference type="EMBL" id="DPVV01000430">
    <property type="protein sequence ID" value="HCL03249.1"/>
    <property type="molecule type" value="Genomic_DNA"/>
</dbReference>
<evidence type="ECO:0000313" key="1">
    <source>
        <dbReference type="EMBL" id="HCL03249.1"/>
    </source>
</evidence>
<accession>A0A3D2X7Y2</accession>
<dbReference type="AlphaFoldDB" id="A0A3D2X7Y2"/>